<dbReference type="CDD" id="cd21037">
    <property type="entry name" value="MLKL_NTD"/>
    <property type="match status" value="1"/>
</dbReference>
<dbReference type="InterPro" id="IPR036537">
    <property type="entry name" value="Adaptor_Cbl_N_dom_sf"/>
</dbReference>
<feature type="compositionally biased region" description="Pro residues" evidence="1">
    <location>
        <begin position="19"/>
        <end position="30"/>
    </location>
</feature>
<dbReference type="InterPro" id="IPR059179">
    <property type="entry name" value="MLKL-like_MCAfunc"/>
</dbReference>
<comment type="caution">
    <text evidence="2">The sequence shown here is derived from an EMBL/GenBank/DDBJ whole genome shotgun (WGS) entry which is preliminary data.</text>
</comment>
<reference evidence="2" key="1">
    <citation type="submission" date="2017-08" db="EMBL/GenBank/DDBJ databases">
        <authorList>
            <person name="Polle J.E."/>
            <person name="Barry K."/>
            <person name="Cushman J."/>
            <person name="Schmutz J."/>
            <person name="Tran D."/>
            <person name="Hathwaick L.T."/>
            <person name="Yim W.C."/>
            <person name="Jenkins J."/>
            <person name="Mckie-Krisberg Z.M."/>
            <person name="Prochnik S."/>
            <person name="Lindquist E."/>
            <person name="Dockter R.B."/>
            <person name="Adam C."/>
            <person name="Molina H."/>
            <person name="Bunkerborg J."/>
            <person name="Jin E."/>
            <person name="Buchheim M."/>
            <person name="Magnuson J."/>
        </authorList>
    </citation>
    <scope>NUCLEOTIDE SEQUENCE</scope>
    <source>
        <strain evidence="2">CCAP 19/18</strain>
    </source>
</reference>
<dbReference type="Gene3D" id="1.20.930.20">
    <property type="entry name" value="Adaptor protein Cbl, N-terminal domain"/>
    <property type="match status" value="1"/>
</dbReference>
<evidence type="ECO:0000256" key="1">
    <source>
        <dbReference type="SAM" id="MobiDB-lite"/>
    </source>
</evidence>
<organism evidence="2 3">
    <name type="scientific">Dunaliella salina</name>
    <name type="common">Green alga</name>
    <name type="synonym">Protococcus salinus</name>
    <dbReference type="NCBI Taxonomy" id="3046"/>
    <lineage>
        <taxon>Eukaryota</taxon>
        <taxon>Viridiplantae</taxon>
        <taxon>Chlorophyta</taxon>
        <taxon>core chlorophytes</taxon>
        <taxon>Chlorophyceae</taxon>
        <taxon>CS clade</taxon>
        <taxon>Chlamydomonadales</taxon>
        <taxon>Dunaliellaceae</taxon>
        <taxon>Dunaliella</taxon>
    </lineage>
</organism>
<evidence type="ECO:0000313" key="2">
    <source>
        <dbReference type="EMBL" id="KAF5838038.1"/>
    </source>
</evidence>
<accession>A0ABQ7GTV6</accession>
<protein>
    <submittedName>
        <fullName evidence="2">Uncharacterized protein</fullName>
    </submittedName>
</protein>
<evidence type="ECO:0000313" key="3">
    <source>
        <dbReference type="Proteomes" id="UP000815325"/>
    </source>
</evidence>
<name>A0ABQ7GTV6_DUNSA</name>
<sequence length="308" mass="33134">MGCLGSKQAGDCCDEDPPSKPPIKPSPPRPAKQTGKIQDPPGPPVAPFAALKPSNPVYNVAGVQGALPPGGDRPATQLQGARLQSTPKWYPDVEETIVSVAEQREEWMSCIDIESGDLTTEHADTVLDGAEKLVHLFRNACGKGQQRDAAIPHIQSLQLPKRTALEEAFAKYSALGQVAIDLAGPALEGLSALPFLNPAAAVLGAVYARAAKAAQLSQNCGKLLDLMKSVDAQLARVLDSLGRRGEQPPPDVENALKELLDQIVQGGRLMQDYTQRGFVMRFILSKGDERKFAELDQGIHHSMQVRHF</sequence>
<feature type="region of interest" description="Disordered" evidence="1">
    <location>
        <begin position="1"/>
        <end position="50"/>
    </location>
</feature>
<dbReference type="Proteomes" id="UP000815325">
    <property type="component" value="Unassembled WGS sequence"/>
</dbReference>
<keyword evidence="3" id="KW-1185">Reference proteome</keyword>
<gene>
    <name evidence="2" type="ORF">DUNSADRAFT_3472</name>
</gene>
<proteinExistence type="predicted"/>
<dbReference type="EMBL" id="MU069593">
    <property type="protein sequence ID" value="KAF5838038.1"/>
    <property type="molecule type" value="Genomic_DNA"/>
</dbReference>